<sequence length="450" mass="48361">MAPNEPIFASNTTGDPEATSSSTAVSVQTPDFRVQDEDKEKQPSPADPIPNGGFKAWLQVFGAFLLFFNSWGIINTFGAFQAYYEFTLLKSTSSSSISWIGTFQAFLLIVFGLVGGPAFDKGFYRELIAGGTFFLVFGIMMTSLCTEYYQFFLAQGLCVGLGAGAVFLPSVALVATYFSTKRALATGITAAGGSVGSVIYTIVFRQLQPRLGFPWATRVIGFIALGTLLVSLAIMRSRSPRDAAKKARKLVDLSAFQSVPFNICVTGMFIAFIGLYIPFFDIITYAQTHANVNENMSFYLLSIMNAASALGRIIPGLLADRFGAPIILATLTIFSAVLVFAWIAIDSLAGLVVFSILYGFMSGGVVSLPVSIIASFTNHLGQVGTWMGMAFCFNGLGILIGNPIAGTLINTEKDDYVRALVFAGTTIVGGGVAWWVLWAYITFVKPKPKA</sequence>
<name>A0A7H8QGV7_TALRU</name>
<feature type="compositionally biased region" description="Low complexity" evidence="3">
    <location>
        <begin position="18"/>
        <end position="27"/>
    </location>
</feature>
<dbReference type="AlphaFoldDB" id="A0A7H8QGV7"/>
<evidence type="ECO:0000256" key="1">
    <source>
        <dbReference type="ARBA" id="ARBA00004141"/>
    </source>
</evidence>
<dbReference type="PROSITE" id="PS50850">
    <property type="entry name" value="MFS"/>
    <property type="match status" value="1"/>
</dbReference>
<feature type="transmembrane region" description="Helical" evidence="4">
    <location>
        <begin position="96"/>
        <end position="115"/>
    </location>
</feature>
<feature type="compositionally biased region" description="Basic and acidic residues" evidence="3">
    <location>
        <begin position="33"/>
        <end position="42"/>
    </location>
</feature>
<keyword evidence="4" id="KW-1133">Transmembrane helix</keyword>
<accession>A0A7H8QGV7</accession>
<dbReference type="PANTHER" id="PTHR11360:SF234">
    <property type="entry name" value="MFS-TYPE TRANSPORTER DBAD-RELATED"/>
    <property type="match status" value="1"/>
</dbReference>
<keyword evidence="7" id="KW-1185">Reference proteome</keyword>
<feature type="transmembrane region" description="Helical" evidence="4">
    <location>
        <begin position="215"/>
        <end position="234"/>
    </location>
</feature>
<keyword evidence="4" id="KW-0812">Transmembrane</keyword>
<dbReference type="SUPFAM" id="SSF103473">
    <property type="entry name" value="MFS general substrate transporter"/>
    <property type="match status" value="1"/>
</dbReference>
<dbReference type="InterPro" id="IPR011701">
    <property type="entry name" value="MFS"/>
</dbReference>
<feature type="transmembrane region" description="Helical" evidence="4">
    <location>
        <begin position="255"/>
        <end position="277"/>
    </location>
</feature>
<dbReference type="Pfam" id="PF07690">
    <property type="entry name" value="MFS_1"/>
    <property type="match status" value="1"/>
</dbReference>
<feature type="transmembrane region" description="Helical" evidence="4">
    <location>
        <begin position="152"/>
        <end position="176"/>
    </location>
</feature>
<organism evidence="6 7">
    <name type="scientific">Talaromyces rugulosus</name>
    <name type="common">Penicillium rugulosum</name>
    <dbReference type="NCBI Taxonomy" id="121627"/>
    <lineage>
        <taxon>Eukaryota</taxon>
        <taxon>Fungi</taxon>
        <taxon>Dikarya</taxon>
        <taxon>Ascomycota</taxon>
        <taxon>Pezizomycotina</taxon>
        <taxon>Eurotiomycetes</taxon>
        <taxon>Eurotiomycetidae</taxon>
        <taxon>Eurotiales</taxon>
        <taxon>Trichocomaceae</taxon>
        <taxon>Talaromyces</taxon>
        <taxon>Talaromyces sect. Islandici</taxon>
    </lineage>
</organism>
<keyword evidence="4" id="KW-0472">Membrane</keyword>
<feature type="transmembrane region" description="Helical" evidence="4">
    <location>
        <begin position="351"/>
        <end position="374"/>
    </location>
</feature>
<feature type="transmembrane region" description="Helical" evidence="4">
    <location>
        <begin position="127"/>
        <end position="146"/>
    </location>
</feature>
<dbReference type="PANTHER" id="PTHR11360">
    <property type="entry name" value="MONOCARBOXYLATE TRANSPORTER"/>
    <property type="match status" value="1"/>
</dbReference>
<reference evidence="7" key="1">
    <citation type="submission" date="2020-06" db="EMBL/GenBank/DDBJ databases">
        <title>A chromosome-scale genome assembly of Talaromyces rugulosus W13939.</title>
        <authorList>
            <person name="Wang B."/>
            <person name="Guo L."/>
            <person name="Ye K."/>
            <person name="Wang L."/>
        </authorList>
    </citation>
    <scope>NUCLEOTIDE SEQUENCE [LARGE SCALE GENOMIC DNA]</scope>
    <source>
        <strain evidence="7">W13939</strain>
    </source>
</reference>
<evidence type="ECO:0000256" key="2">
    <source>
        <dbReference type="ARBA" id="ARBA00006727"/>
    </source>
</evidence>
<protein>
    <recommendedName>
        <fullName evidence="5">Major facilitator superfamily (MFS) profile domain-containing protein</fullName>
    </recommendedName>
</protein>
<comment type="similarity">
    <text evidence="2">Belongs to the major facilitator superfamily. Monocarboxylate porter (TC 2.A.1.13) family.</text>
</comment>
<feature type="transmembrane region" description="Helical" evidence="4">
    <location>
        <begin position="183"/>
        <end position="203"/>
    </location>
</feature>
<dbReference type="InterPro" id="IPR050327">
    <property type="entry name" value="Proton-linked_MCT"/>
</dbReference>
<evidence type="ECO:0000256" key="4">
    <source>
        <dbReference type="SAM" id="Phobius"/>
    </source>
</evidence>
<dbReference type="RefSeq" id="XP_035339349.1">
    <property type="nucleotide sequence ID" value="XM_035483456.1"/>
</dbReference>
<dbReference type="InterPro" id="IPR020846">
    <property type="entry name" value="MFS_dom"/>
</dbReference>
<dbReference type="InterPro" id="IPR036259">
    <property type="entry name" value="MFS_trans_sf"/>
</dbReference>
<feature type="region of interest" description="Disordered" evidence="3">
    <location>
        <begin position="1"/>
        <end position="48"/>
    </location>
</feature>
<feature type="transmembrane region" description="Helical" evidence="4">
    <location>
        <begin position="417"/>
        <end position="441"/>
    </location>
</feature>
<feature type="transmembrane region" description="Helical" evidence="4">
    <location>
        <begin position="326"/>
        <end position="345"/>
    </location>
</feature>
<dbReference type="OrthoDB" id="6509908at2759"/>
<dbReference type="Gene3D" id="1.20.1250.20">
    <property type="entry name" value="MFS general substrate transporter like domains"/>
    <property type="match status" value="2"/>
</dbReference>
<evidence type="ECO:0000259" key="5">
    <source>
        <dbReference type="PROSITE" id="PS50850"/>
    </source>
</evidence>
<dbReference type="GO" id="GO:0016020">
    <property type="term" value="C:membrane"/>
    <property type="evidence" value="ECO:0007669"/>
    <property type="project" value="UniProtKB-SubCell"/>
</dbReference>
<proteinExistence type="inferred from homology"/>
<dbReference type="GeneID" id="55987761"/>
<gene>
    <name evidence="6" type="ORF">TRUGW13939_00246</name>
</gene>
<dbReference type="EMBL" id="CP055898">
    <property type="protein sequence ID" value="QKX53170.1"/>
    <property type="molecule type" value="Genomic_DNA"/>
</dbReference>
<evidence type="ECO:0000313" key="6">
    <source>
        <dbReference type="EMBL" id="QKX53170.1"/>
    </source>
</evidence>
<dbReference type="Proteomes" id="UP000509510">
    <property type="component" value="Chromosome I"/>
</dbReference>
<dbReference type="GO" id="GO:0022857">
    <property type="term" value="F:transmembrane transporter activity"/>
    <property type="evidence" value="ECO:0007669"/>
    <property type="project" value="InterPro"/>
</dbReference>
<feature type="domain" description="Major facilitator superfamily (MFS) profile" evidence="5">
    <location>
        <begin position="55"/>
        <end position="441"/>
    </location>
</feature>
<comment type="subcellular location">
    <subcellularLocation>
        <location evidence="1">Membrane</location>
        <topology evidence="1">Multi-pass membrane protein</topology>
    </subcellularLocation>
</comment>
<evidence type="ECO:0000256" key="3">
    <source>
        <dbReference type="SAM" id="MobiDB-lite"/>
    </source>
</evidence>
<feature type="transmembrane region" description="Helical" evidence="4">
    <location>
        <begin position="386"/>
        <end position="405"/>
    </location>
</feature>
<evidence type="ECO:0000313" key="7">
    <source>
        <dbReference type="Proteomes" id="UP000509510"/>
    </source>
</evidence>
<dbReference type="KEGG" id="trg:TRUGW13939_00246"/>
<feature type="transmembrane region" description="Helical" evidence="4">
    <location>
        <begin position="60"/>
        <end position="84"/>
    </location>
</feature>